<accession>F4SB09</accession>
<evidence type="ECO:0000313" key="2">
    <source>
        <dbReference type="EMBL" id="EGF98169.1"/>
    </source>
</evidence>
<evidence type="ECO:0000313" key="3">
    <source>
        <dbReference type="Proteomes" id="UP000001072"/>
    </source>
</evidence>
<protein>
    <submittedName>
        <fullName evidence="2">Uncharacterized protein</fullName>
    </submittedName>
</protein>
<dbReference type="GeneID" id="18931259"/>
<dbReference type="KEGG" id="mlr:MELLADRAFT_69515"/>
<gene>
    <name evidence="2" type="ORF">MELLADRAFT_69515</name>
</gene>
<dbReference type="InParanoid" id="F4SB09"/>
<dbReference type="HOGENOM" id="CLU_2306720_0_0_1"/>
<organism evidence="3">
    <name type="scientific">Melampsora larici-populina (strain 98AG31 / pathotype 3-4-7)</name>
    <name type="common">Poplar leaf rust fungus</name>
    <dbReference type="NCBI Taxonomy" id="747676"/>
    <lineage>
        <taxon>Eukaryota</taxon>
        <taxon>Fungi</taxon>
        <taxon>Dikarya</taxon>
        <taxon>Basidiomycota</taxon>
        <taxon>Pucciniomycotina</taxon>
        <taxon>Pucciniomycetes</taxon>
        <taxon>Pucciniales</taxon>
        <taxon>Melampsoraceae</taxon>
        <taxon>Melampsora</taxon>
    </lineage>
</organism>
<sequence length="100" mass="11055">MPATRSKSTRSKSKSASKSKPGNAGKSKTNTKKPRRLQCAATPDEQAVDSSDEPKVEDDHKKEEHHAMLPTLANYANVDIEWTDTYADKLLARRKTGSNN</sequence>
<feature type="compositionally biased region" description="Basic residues" evidence="1">
    <location>
        <begin position="7"/>
        <end position="17"/>
    </location>
</feature>
<dbReference type="Proteomes" id="UP000001072">
    <property type="component" value="Unassembled WGS sequence"/>
</dbReference>
<dbReference type="RefSeq" id="XP_007418559.1">
    <property type="nucleotide sequence ID" value="XM_007418497.1"/>
</dbReference>
<keyword evidence="3" id="KW-1185">Reference proteome</keyword>
<dbReference type="VEuPathDB" id="FungiDB:MELLADRAFT_69515"/>
<name>F4SB09_MELLP</name>
<feature type="compositionally biased region" description="Low complexity" evidence="1">
    <location>
        <begin position="18"/>
        <end position="28"/>
    </location>
</feature>
<proteinExistence type="predicted"/>
<feature type="compositionally biased region" description="Basic and acidic residues" evidence="1">
    <location>
        <begin position="52"/>
        <end position="66"/>
    </location>
</feature>
<feature type="region of interest" description="Disordered" evidence="1">
    <location>
        <begin position="1"/>
        <end position="66"/>
    </location>
</feature>
<evidence type="ECO:0000256" key="1">
    <source>
        <dbReference type="SAM" id="MobiDB-lite"/>
    </source>
</evidence>
<dbReference type="EMBL" id="GL883183">
    <property type="protein sequence ID" value="EGF98169.1"/>
    <property type="molecule type" value="Genomic_DNA"/>
</dbReference>
<reference evidence="3" key="1">
    <citation type="journal article" date="2011" name="Proc. Natl. Acad. Sci. U.S.A.">
        <title>Obligate biotrophy features unraveled by the genomic analysis of rust fungi.</title>
        <authorList>
            <person name="Duplessis S."/>
            <person name="Cuomo C.A."/>
            <person name="Lin Y.-C."/>
            <person name="Aerts A."/>
            <person name="Tisserant E."/>
            <person name="Veneault-Fourrey C."/>
            <person name="Joly D.L."/>
            <person name="Hacquard S."/>
            <person name="Amselem J."/>
            <person name="Cantarel B.L."/>
            <person name="Chiu R."/>
            <person name="Coutinho P.M."/>
            <person name="Feau N."/>
            <person name="Field M."/>
            <person name="Frey P."/>
            <person name="Gelhaye E."/>
            <person name="Goldberg J."/>
            <person name="Grabherr M.G."/>
            <person name="Kodira C.D."/>
            <person name="Kohler A."/>
            <person name="Kuees U."/>
            <person name="Lindquist E.A."/>
            <person name="Lucas S.M."/>
            <person name="Mago R."/>
            <person name="Mauceli E."/>
            <person name="Morin E."/>
            <person name="Murat C."/>
            <person name="Pangilinan J.L."/>
            <person name="Park R."/>
            <person name="Pearson M."/>
            <person name="Quesneville H."/>
            <person name="Rouhier N."/>
            <person name="Sakthikumar S."/>
            <person name="Salamov A.A."/>
            <person name="Schmutz J."/>
            <person name="Selles B."/>
            <person name="Shapiro H."/>
            <person name="Tanguay P."/>
            <person name="Tuskan G.A."/>
            <person name="Henrissat B."/>
            <person name="Van de Peer Y."/>
            <person name="Rouze P."/>
            <person name="Ellis J.G."/>
            <person name="Dodds P.N."/>
            <person name="Schein J.E."/>
            <person name="Zhong S."/>
            <person name="Hamelin R.C."/>
            <person name="Grigoriev I.V."/>
            <person name="Szabo L.J."/>
            <person name="Martin F."/>
        </authorList>
    </citation>
    <scope>NUCLEOTIDE SEQUENCE [LARGE SCALE GENOMIC DNA]</scope>
    <source>
        <strain evidence="3">98AG31 / pathotype 3-4-7</strain>
    </source>
</reference>
<dbReference type="AlphaFoldDB" id="F4SB09"/>